<keyword evidence="3" id="KW-0131">Cell cycle</keyword>
<dbReference type="Proteomes" id="UP000194267">
    <property type="component" value="Unassembled WGS sequence"/>
</dbReference>
<evidence type="ECO:0000256" key="4">
    <source>
        <dbReference type="ARBA" id="ARBA00046874"/>
    </source>
</evidence>
<dbReference type="GO" id="GO:1901891">
    <property type="term" value="P:regulation of cell septum assembly"/>
    <property type="evidence" value="ECO:0007669"/>
    <property type="project" value="InterPro"/>
</dbReference>
<sequence>ASSGRFFAGGRVQVYVGKRRLSPEEREALEQTLRRSGMVLLGVREGEDPSAEAQAPEAGAPPAPHSPSGHTLVVTKTVRSGQEIRHDGDVIILGDVNPGAVVVATGHIVVMGALRGVAHAGCTGNRTAIVAATKLRPTQLRIADVIGRAPDGDAPQSYPEVARIQGDLIVVEASAEKRQVSALEAVGAKEDR</sequence>
<feature type="region of interest" description="Disordered" evidence="5">
    <location>
        <begin position="46"/>
        <end position="69"/>
    </location>
</feature>
<dbReference type="PANTHER" id="PTHR34108:SF1">
    <property type="entry name" value="SEPTUM SITE-DETERMINING PROTEIN MINC"/>
    <property type="match status" value="1"/>
</dbReference>
<keyword evidence="1" id="KW-0132">Cell division</keyword>
<dbReference type="PANTHER" id="PTHR34108">
    <property type="entry name" value="SEPTUM SITE-DETERMINING PROTEIN MINC"/>
    <property type="match status" value="1"/>
</dbReference>
<evidence type="ECO:0000256" key="2">
    <source>
        <dbReference type="ARBA" id="ARBA00023210"/>
    </source>
</evidence>
<evidence type="ECO:0000256" key="3">
    <source>
        <dbReference type="ARBA" id="ARBA00023306"/>
    </source>
</evidence>
<dbReference type="EMBL" id="LWLV01000265">
    <property type="protein sequence ID" value="OTA41716.1"/>
    <property type="molecule type" value="Genomic_DNA"/>
</dbReference>
<dbReference type="InterPro" id="IPR036145">
    <property type="entry name" value="MinC_C_sf"/>
</dbReference>
<evidence type="ECO:0000313" key="8">
    <source>
        <dbReference type="Proteomes" id="UP000194267"/>
    </source>
</evidence>
<keyword evidence="2" id="KW-0717">Septation</keyword>
<gene>
    <name evidence="7" type="ORF">A6D92_04370</name>
</gene>
<name>A0A1Y2T7D8_SYMTR</name>
<comment type="caution">
    <text evidence="7">The sequence shown here is derived from an EMBL/GenBank/DDBJ whole genome shotgun (WGS) entry which is preliminary data.</text>
</comment>
<evidence type="ECO:0000256" key="1">
    <source>
        <dbReference type="ARBA" id="ARBA00022618"/>
    </source>
</evidence>
<accession>A0A1Y2T7D8</accession>
<dbReference type="NCBIfam" id="TIGR01222">
    <property type="entry name" value="minC"/>
    <property type="match status" value="1"/>
</dbReference>
<dbReference type="InterPro" id="IPR005526">
    <property type="entry name" value="Septum_form_inhib_MinC_C"/>
</dbReference>
<comment type="subunit">
    <text evidence="4">Interacts with MinD and FtsZ.</text>
</comment>
<dbReference type="Pfam" id="PF03775">
    <property type="entry name" value="MinC_C"/>
    <property type="match status" value="1"/>
</dbReference>
<evidence type="ECO:0000256" key="5">
    <source>
        <dbReference type="SAM" id="MobiDB-lite"/>
    </source>
</evidence>
<dbReference type="AlphaFoldDB" id="A0A1Y2T7D8"/>
<feature type="domain" description="Septum formation inhibitor MinC C-terminal" evidence="6">
    <location>
        <begin position="73"/>
        <end position="171"/>
    </location>
</feature>
<feature type="non-terminal residue" evidence="7">
    <location>
        <position position="1"/>
    </location>
</feature>
<dbReference type="InterPro" id="IPR016098">
    <property type="entry name" value="CAP/MinC_C"/>
</dbReference>
<dbReference type="GO" id="GO:0000917">
    <property type="term" value="P:division septum assembly"/>
    <property type="evidence" value="ECO:0007669"/>
    <property type="project" value="UniProtKB-KW"/>
</dbReference>
<proteinExistence type="inferred from homology"/>
<organism evidence="7 8">
    <name type="scientific">Symbiobacterium thermophilum</name>
    <dbReference type="NCBI Taxonomy" id="2734"/>
    <lineage>
        <taxon>Bacteria</taxon>
        <taxon>Bacillati</taxon>
        <taxon>Bacillota</taxon>
        <taxon>Clostridia</taxon>
        <taxon>Eubacteriales</taxon>
        <taxon>Symbiobacteriaceae</taxon>
        <taxon>Symbiobacterium</taxon>
    </lineage>
</organism>
<evidence type="ECO:0000313" key="7">
    <source>
        <dbReference type="EMBL" id="OTA41716.1"/>
    </source>
</evidence>
<reference evidence="8" key="1">
    <citation type="submission" date="2016-04" db="EMBL/GenBank/DDBJ databases">
        <authorList>
            <person name="Antunes L.P."/>
            <person name="Martins L.F."/>
            <person name="Pereira R.V."/>
            <person name="Thomas A.M."/>
            <person name="Barbosa D."/>
            <person name="Nascimento L."/>
            <person name="Silva G.M."/>
            <person name="Condomitti G.W."/>
            <person name="Digiampietri L.A."/>
            <person name="Lombardi K.C."/>
            <person name="Ramos P.L."/>
            <person name="Quaggio R.B."/>
            <person name="Oliveira J.C."/>
            <person name="Pascon R.C."/>
            <person name="Cruz J.B."/>
            <person name="Silva A.M."/>
            <person name="Setubal J.C."/>
        </authorList>
    </citation>
    <scope>NUCLEOTIDE SEQUENCE [LARGE SCALE GENOMIC DNA]</scope>
</reference>
<dbReference type="SUPFAM" id="SSF63848">
    <property type="entry name" value="Cell-division inhibitor MinC, C-terminal domain"/>
    <property type="match status" value="1"/>
</dbReference>
<dbReference type="GO" id="GO:0000902">
    <property type="term" value="P:cell morphogenesis"/>
    <property type="evidence" value="ECO:0007669"/>
    <property type="project" value="InterPro"/>
</dbReference>
<dbReference type="InterPro" id="IPR013033">
    <property type="entry name" value="MinC"/>
</dbReference>
<dbReference type="Gene3D" id="2.160.20.70">
    <property type="match status" value="1"/>
</dbReference>
<evidence type="ECO:0000259" key="6">
    <source>
        <dbReference type="Pfam" id="PF03775"/>
    </source>
</evidence>
<protein>
    <recommendedName>
        <fullName evidence="6">Septum formation inhibitor MinC C-terminal domain-containing protein</fullName>
    </recommendedName>
</protein>
<dbReference type="HAMAP" id="MF_00267">
    <property type="entry name" value="MinC"/>
    <property type="match status" value="1"/>
</dbReference>